<dbReference type="Gene3D" id="3.90.1170.50">
    <property type="entry name" value="Aldehyde oxidase/xanthine dehydrogenase, a/b hammerhead"/>
    <property type="match status" value="1"/>
</dbReference>
<dbReference type="AlphaFoldDB" id="A0A6T9Y4N3"/>
<name>A0A6T9Y4N3_ALTMA</name>
<evidence type="ECO:0000313" key="2">
    <source>
        <dbReference type="EMBL" id="CAB9493664.1"/>
    </source>
</evidence>
<dbReference type="EMBL" id="LR812090">
    <property type="protein sequence ID" value="CAB9493664.1"/>
    <property type="molecule type" value="Genomic_DNA"/>
</dbReference>
<gene>
    <name evidence="2" type="ORF">ALFOR1_30589</name>
</gene>
<dbReference type="SUPFAM" id="SSF56003">
    <property type="entry name" value="Molybdenum cofactor-binding domain"/>
    <property type="match status" value="2"/>
</dbReference>
<dbReference type="GO" id="GO:0016491">
    <property type="term" value="F:oxidoreductase activity"/>
    <property type="evidence" value="ECO:0007669"/>
    <property type="project" value="InterPro"/>
</dbReference>
<dbReference type="InterPro" id="IPR046867">
    <property type="entry name" value="AldOxase/xan_DH_MoCoBD2"/>
</dbReference>
<dbReference type="PANTHER" id="PTHR47495">
    <property type="entry name" value="ALDEHYDE DEHYDROGENASE"/>
    <property type="match status" value="1"/>
</dbReference>
<dbReference type="InterPro" id="IPR000674">
    <property type="entry name" value="Ald_Oxase/Xan_DH_a/b"/>
</dbReference>
<dbReference type="InterPro" id="IPR008274">
    <property type="entry name" value="AldOxase/xan_DH_MoCoBD1"/>
</dbReference>
<dbReference type="InterPro" id="IPR052516">
    <property type="entry name" value="N-heterocyclic_Hydroxylase"/>
</dbReference>
<proteinExistence type="predicted"/>
<feature type="domain" description="Aldehyde oxidase/xanthine dehydrogenase a/b hammerhead" evidence="1">
    <location>
        <begin position="217"/>
        <end position="309"/>
    </location>
</feature>
<dbReference type="Pfam" id="PF02738">
    <property type="entry name" value="MoCoBD_1"/>
    <property type="match status" value="1"/>
</dbReference>
<evidence type="ECO:0000259" key="1">
    <source>
        <dbReference type="SMART" id="SM01008"/>
    </source>
</evidence>
<accession>A0A6T9Y4N3</accession>
<dbReference type="SMART" id="SM01008">
    <property type="entry name" value="Ald_Xan_dh_C"/>
    <property type="match status" value="1"/>
</dbReference>
<dbReference type="PIRSF" id="PIRSF036389">
    <property type="entry name" value="IOR_B"/>
    <property type="match status" value="1"/>
</dbReference>
<dbReference type="PANTHER" id="PTHR47495:SF3">
    <property type="entry name" value="BLR6219 PROTEIN"/>
    <property type="match status" value="1"/>
</dbReference>
<dbReference type="InterPro" id="IPR012368">
    <property type="entry name" value="OxRdtase_Mopterin-bd_su_IorB"/>
</dbReference>
<dbReference type="InterPro" id="IPR037165">
    <property type="entry name" value="AldOxase/xan_DH_Mopterin-bd_sf"/>
</dbReference>
<dbReference type="RefSeq" id="WP_179983163.1">
    <property type="nucleotide sequence ID" value="NZ_LR812090.1"/>
</dbReference>
<dbReference type="Proteomes" id="UP000509458">
    <property type="component" value="Chromosome"/>
</dbReference>
<dbReference type="Pfam" id="PF20256">
    <property type="entry name" value="MoCoBD_2"/>
    <property type="match status" value="2"/>
</dbReference>
<reference evidence="2 3" key="1">
    <citation type="submission" date="2020-06" db="EMBL/GenBank/DDBJ databases">
        <authorList>
            <person name="Duchaud E."/>
        </authorList>
    </citation>
    <scope>NUCLEOTIDE SEQUENCE [LARGE SCALE GENOMIC DNA]</scope>
    <source>
        <strain evidence="2">Alteromonas fortis</strain>
    </source>
</reference>
<evidence type="ECO:0000313" key="3">
    <source>
        <dbReference type="Proteomes" id="UP000509458"/>
    </source>
</evidence>
<organism evidence="2 3">
    <name type="scientific">Alteromonas macleodii</name>
    <name type="common">Pseudoalteromonas macleodii</name>
    <dbReference type="NCBI Taxonomy" id="28108"/>
    <lineage>
        <taxon>Bacteria</taxon>
        <taxon>Pseudomonadati</taxon>
        <taxon>Pseudomonadota</taxon>
        <taxon>Gammaproteobacteria</taxon>
        <taxon>Alteromonadales</taxon>
        <taxon>Alteromonadaceae</taxon>
        <taxon>Alteromonas/Salinimonas group</taxon>
        <taxon>Alteromonas</taxon>
    </lineage>
</organism>
<dbReference type="Gene3D" id="3.30.365.10">
    <property type="entry name" value="Aldehyde oxidase/xanthine dehydrogenase, molybdopterin binding domain"/>
    <property type="match status" value="4"/>
</dbReference>
<dbReference type="InterPro" id="IPR006311">
    <property type="entry name" value="TAT_signal"/>
</dbReference>
<sequence length="763" mass="83757">MIAPPTAFLAKLSRREFLRLSGVAGSGLLLACNTTYALGASDSSRIKFDAIAPHHRLNIFVSIHTDGTIDIVSHRSEMGQGSKTGIAQIIADELEADWEMVRVIQGRGNKAYGNQNTDGSTSIRLFWDKLREVGASARTMLESAGAEYWQVSLQDVFAKNGRVFNKKNDKTLAYGDLAELASKQSIPEPNTLKFKPFSNYQYIGKGITIVDIDDITSGKACFGIDVTLPGMLIASIERCPVLHGQVESFDRAAALAVPGVQEVIQMPATKETVVYFPLAGVAVIATNTWAAMQGRKLLNVKWTYNEEGEANREVNSEPSFDMWRKSLSDLPEKVGGKGDVTKGFEQSDLILEASYQTPYLAHAPMETPAATAWFKDNKCEIYASVQDPQSTMQNAAALTGLPESSFIVTPTLLGGAFGRKSKSDFVNEAVFLSQRISKPIKVVWTREDDIKHGYYHAGAVEKIKVGIDKKGKLLAWHRLTAYPTILSTFDHKANTPQDFELSLGFADFPYDVDNALFEKAMADSPVRIGWMRSVCNIQHAFALNCAVDEAAHKVDLSMSDFILANLAKDKDIDHKEEYNFEFTNYSETLTRHPYSTRRYRKVVETLLSNAPLNEALPNGQGWGLAVHRSFVSYVAVATKVKVVEKKLAVEEMHCVIDCGTVVNPDRVRAQMEGAMIFGLSLSLMGTIDIDNGAVRQSNFHDYPVLRMSQCPAIHVHIMDGGSNAPGGVGEPGVPPVAPSVANAIFSATGNRHRTLPLNKFYSV</sequence>
<protein>
    <submittedName>
        <fullName evidence="2">Twin-arginine translocation pathway signal protein</fullName>
    </submittedName>
</protein>
<dbReference type="PROSITE" id="PS51318">
    <property type="entry name" value="TAT"/>
    <property type="match status" value="1"/>
</dbReference>